<evidence type="ECO:0000256" key="5">
    <source>
        <dbReference type="PIRNR" id="PIRNR016262"/>
    </source>
</evidence>
<dbReference type="EMBL" id="JBEFKJ010000036">
    <property type="protein sequence ID" value="KAL2037899.1"/>
    <property type="molecule type" value="Genomic_DNA"/>
</dbReference>
<dbReference type="SUPFAM" id="SSF55681">
    <property type="entry name" value="Class II aaRS and biotin synthetases"/>
    <property type="match status" value="1"/>
</dbReference>
<keyword evidence="4 5" id="KW-0012">Acyltransferase</keyword>
<dbReference type="EC" id="2.3.1.181" evidence="5"/>
<evidence type="ECO:0000256" key="1">
    <source>
        <dbReference type="ARBA" id="ARBA00004821"/>
    </source>
</evidence>
<feature type="domain" description="BPL/LPL catalytic" evidence="6">
    <location>
        <begin position="43"/>
        <end position="232"/>
    </location>
</feature>
<dbReference type="PROSITE" id="PS51733">
    <property type="entry name" value="BPL_LPL_CATALYTIC"/>
    <property type="match status" value="1"/>
</dbReference>
<comment type="function">
    <text evidence="5">Catalyzes the transfer of endogenously produced octanoic acid from octanoyl-acyl-carrier-protein onto the lipoyl domains of lipoate-dependent enzymes. Lipoyl-ACP can also act as a substrate although octanoyl-ACP is likely to be the physiological substrate.</text>
</comment>
<dbReference type="CDD" id="cd16444">
    <property type="entry name" value="LipB"/>
    <property type="match status" value="1"/>
</dbReference>
<protein>
    <recommendedName>
        <fullName evidence="5">Octanoyltransferase</fullName>
        <ecNumber evidence="5">2.3.1.181</ecNumber>
    </recommendedName>
</protein>
<dbReference type="Gene3D" id="3.30.930.10">
    <property type="entry name" value="Bira Bifunctional Protein, Domain 2"/>
    <property type="match status" value="1"/>
</dbReference>
<name>A0ABR3ZXI4_9LECA</name>
<evidence type="ECO:0000256" key="3">
    <source>
        <dbReference type="ARBA" id="ARBA00022679"/>
    </source>
</evidence>
<dbReference type="PANTHER" id="PTHR10993">
    <property type="entry name" value="OCTANOYLTRANSFERASE"/>
    <property type="match status" value="1"/>
</dbReference>
<comment type="similarity">
    <text evidence="2 5">Belongs to the LipB family.</text>
</comment>
<evidence type="ECO:0000259" key="6">
    <source>
        <dbReference type="PROSITE" id="PS51733"/>
    </source>
</evidence>
<keyword evidence="3 5" id="KW-0808">Transferase</keyword>
<dbReference type="InterPro" id="IPR045864">
    <property type="entry name" value="aa-tRNA-synth_II/BPL/LPL"/>
</dbReference>
<organism evidence="7 8">
    <name type="scientific">Stereocaulon virgatum</name>
    <dbReference type="NCBI Taxonomy" id="373712"/>
    <lineage>
        <taxon>Eukaryota</taxon>
        <taxon>Fungi</taxon>
        <taxon>Dikarya</taxon>
        <taxon>Ascomycota</taxon>
        <taxon>Pezizomycotina</taxon>
        <taxon>Lecanoromycetes</taxon>
        <taxon>OSLEUM clade</taxon>
        <taxon>Lecanoromycetidae</taxon>
        <taxon>Lecanorales</taxon>
        <taxon>Lecanorineae</taxon>
        <taxon>Stereocaulaceae</taxon>
        <taxon>Stereocaulon</taxon>
    </lineage>
</organism>
<comment type="caution">
    <text evidence="7">The sequence shown here is derived from an EMBL/GenBank/DDBJ whole genome shotgun (WGS) entry which is preliminary data.</text>
</comment>
<reference evidence="7 8" key="1">
    <citation type="submission" date="2024-09" db="EMBL/GenBank/DDBJ databases">
        <title>Rethinking Asexuality: The Enigmatic Case of Functional Sexual Genes in Lepraria (Stereocaulaceae).</title>
        <authorList>
            <person name="Doellman M."/>
            <person name="Sun Y."/>
            <person name="Barcenas-Pena A."/>
            <person name="Lumbsch H.T."/>
            <person name="Grewe F."/>
        </authorList>
    </citation>
    <scope>NUCLEOTIDE SEQUENCE [LARGE SCALE GENOMIC DNA]</scope>
    <source>
        <strain evidence="7 8">Mercado 3170</strain>
    </source>
</reference>
<dbReference type="PANTHER" id="PTHR10993:SF7">
    <property type="entry name" value="LIPOYLTRANSFERASE 2, MITOCHONDRIAL-RELATED"/>
    <property type="match status" value="1"/>
</dbReference>
<dbReference type="Proteomes" id="UP001590950">
    <property type="component" value="Unassembled WGS sequence"/>
</dbReference>
<gene>
    <name evidence="7" type="ORF">N7G274_009374</name>
</gene>
<dbReference type="NCBIfam" id="TIGR00214">
    <property type="entry name" value="lipB"/>
    <property type="match status" value="1"/>
</dbReference>
<proteinExistence type="inferred from homology"/>
<dbReference type="InterPro" id="IPR004143">
    <property type="entry name" value="BPL_LPL_catalytic"/>
</dbReference>
<dbReference type="PROSITE" id="PS01313">
    <property type="entry name" value="LIPB"/>
    <property type="match status" value="1"/>
</dbReference>
<accession>A0ABR3ZXI4</accession>
<evidence type="ECO:0000256" key="4">
    <source>
        <dbReference type="ARBA" id="ARBA00023315"/>
    </source>
</evidence>
<evidence type="ECO:0000313" key="7">
    <source>
        <dbReference type="EMBL" id="KAL2037899.1"/>
    </source>
</evidence>
<dbReference type="Pfam" id="PF21948">
    <property type="entry name" value="LplA-B_cat"/>
    <property type="match status" value="1"/>
</dbReference>
<keyword evidence="8" id="KW-1185">Reference proteome</keyword>
<dbReference type="InterPro" id="IPR000544">
    <property type="entry name" value="Octanoyltransferase"/>
</dbReference>
<dbReference type="PIRSF" id="PIRSF016262">
    <property type="entry name" value="LPLase"/>
    <property type="match status" value="1"/>
</dbReference>
<comment type="catalytic activity">
    <reaction evidence="5">
        <text>octanoyl-[ACP] + L-lysyl-[protein] = N(6)-octanoyl-L-lysyl-[protein] + holo-[ACP] + H(+)</text>
        <dbReference type="Rhea" id="RHEA:17665"/>
        <dbReference type="Rhea" id="RHEA-COMP:9636"/>
        <dbReference type="Rhea" id="RHEA-COMP:9685"/>
        <dbReference type="Rhea" id="RHEA-COMP:9752"/>
        <dbReference type="Rhea" id="RHEA-COMP:9928"/>
        <dbReference type="ChEBI" id="CHEBI:15378"/>
        <dbReference type="ChEBI" id="CHEBI:29969"/>
        <dbReference type="ChEBI" id="CHEBI:64479"/>
        <dbReference type="ChEBI" id="CHEBI:78463"/>
        <dbReference type="ChEBI" id="CHEBI:78809"/>
        <dbReference type="EC" id="2.3.1.181"/>
    </reaction>
</comment>
<dbReference type="InterPro" id="IPR020605">
    <property type="entry name" value="Octanoyltransferase_CS"/>
</dbReference>
<comment type="pathway">
    <text evidence="1 5">Protein modification; protein lipoylation via endogenous pathway; protein N(6)-(lipoyl)lysine from octanoyl-[acyl-carrier-protein]: step 1/2.</text>
</comment>
<evidence type="ECO:0000313" key="8">
    <source>
        <dbReference type="Proteomes" id="UP001590950"/>
    </source>
</evidence>
<evidence type="ECO:0000256" key="2">
    <source>
        <dbReference type="ARBA" id="ARBA00007907"/>
    </source>
</evidence>
<sequence length="258" mass="28677">MNRLVSLRHLHLPGLTSYLRASAIQDYLVRIQLSHKAAKLSLPAPSPIILTFQTYPTYTTGRRETLTVPQITHLQAGGKAEYYPALRGGQTTFHGPGQLTAYLVLDLKAHNSDVRSHVKLLEEATIWTCAYYGLETFTTENPGVWIGARPKERKLASLGMHVRRQITSHGLGINVRVDLKWFDRIIMCGLEGMKATTIERELESRHDPREISMREVADTLAESVAARLAGVNWVENVAESEVLPVAGKDNLPISISSS</sequence>